<dbReference type="EMBL" id="GGEC01016848">
    <property type="protein sequence ID" value="MBW97331.1"/>
    <property type="molecule type" value="Transcribed_RNA"/>
</dbReference>
<reference evidence="1" key="1">
    <citation type="submission" date="2018-02" db="EMBL/GenBank/DDBJ databases">
        <title>Rhizophora mucronata_Transcriptome.</title>
        <authorList>
            <person name="Meera S.P."/>
            <person name="Sreeshan A."/>
            <person name="Augustine A."/>
        </authorList>
    </citation>
    <scope>NUCLEOTIDE SEQUENCE</scope>
    <source>
        <tissue evidence="1">Leaf</tissue>
    </source>
</reference>
<sequence length="35" mass="4300">MPHAIFQNFKTWIEKQFEYLIRAIRIDNGLEYISN</sequence>
<accession>A0A2P2JV46</accession>
<proteinExistence type="predicted"/>
<protein>
    <submittedName>
        <fullName evidence="1">Retrovirus-related Pol polyprotein from transposon TNT 1-94</fullName>
    </submittedName>
</protein>
<name>A0A2P2JV46_RHIMU</name>
<dbReference type="EMBL" id="GGEC01016847">
    <property type="protein sequence ID" value="MBW97330.1"/>
    <property type="molecule type" value="Transcribed_RNA"/>
</dbReference>
<evidence type="ECO:0000313" key="1">
    <source>
        <dbReference type="EMBL" id="MBW97331.1"/>
    </source>
</evidence>
<organism evidence="1">
    <name type="scientific">Rhizophora mucronata</name>
    <name type="common">Asiatic mangrove</name>
    <dbReference type="NCBI Taxonomy" id="61149"/>
    <lineage>
        <taxon>Eukaryota</taxon>
        <taxon>Viridiplantae</taxon>
        <taxon>Streptophyta</taxon>
        <taxon>Embryophyta</taxon>
        <taxon>Tracheophyta</taxon>
        <taxon>Spermatophyta</taxon>
        <taxon>Magnoliopsida</taxon>
        <taxon>eudicotyledons</taxon>
        <taxon>Gunneridae</taxon>
        <taxon>Pentapetalae</taxon>
        <taxon>rosids</taxon>
        <taxon>fabids</taxon>
        <taxon>Malpighiales</taxon>
        <taxon>Rhizophoraceae</taxon>
        <taxon>Rhizophora</taxon>
    </lineage>
</organism>
<dbReference type="AlphaFoldDB" id="A0A2P2JV46"/>